<evidence type="ECO:0000256" key="1">
    <source>
        <dbReference type="ARBA" id="ARBA00022741"/>
    </source>
</evidence>
<gene>
    <name evidence="7" type="ORF">S01H1_40514</name>
</gene>
<evidence type="ECO:0000256" key="2">
    <source>
        <dbReference type="ARBA" id="ARBA00022840"/>
    </source>
</evidence>
<dbReference type="Gene3D" id="1.10.10.60">
    <property type="entry name" value="Homeodomain-like"/>
    <property type="match status" value="1"/>
</dbReference>
<dbReference type="Gene3D" id="1.10.8.60">
    <property type="match status" value="1"/>
</dbReference>
<dbReference type="Pfam" id="PF25601">
    <property type="entry name" value="AAA_lid_14"/>
    <property type="match status" value="1"/>
</dbReference>
<dbReference type="InterPro" id="IPR009057">
    <property type="entry name" value="Homeodomain-like_sf"/>
</dbReference>
<evidence type="ECO:0000256" key="3">
    <source>
        <dbReference type="ARBA" id="ARBA00023015"/>
    </source>
</evidence>
<keyword evidence="2" id="KW-0067">ATP-binding</keyword>
<protein>
    <submittedName>
        <fullName evidence="7">Uncharacterized protein</fullName>
    </submittedName>
</protein>
<keyword evidence="3" id="KW-0805">Transcription regulation</keyword>
<feature type="non-terminal residue" evidence="7">
    <location>
        <position position="1"/>
    </location>
</feature>
<keyword evidence="1" id="KW-0547">Nucleotide-binding</keyword>
<evidence type="ECO:0000259" key="5">
    <source>
        <dbReference type="Pfam" id="PF02954"/>
    </source>
</evidence>
<dbReference type="AlphaFoldDB" id="X0V5J4"/>
<dbReference type="InterPro" id="IPR058031">
    <property type="entry name" value="AAA_lid_NorR"/>
</dbReference>
<reference evidence="7" key="1">
    <citation type="journal article" date="2014" name="Front. Microbiol.">
        <title>High frequency of phylogenetically diverse reductive dehalogenase-homologous genes in deep subseafloor sedimentary metagenomes.</title>
        <authorList>
            <person name="Kawai M."/>
            <person name="Futagami T."/>
            <person name="Toyoda A."/>
            <person name="Takaki Y."/>
            <person name="Nishi S."/>
            <person name="Hori S."/>
            <person name="Arai W."/>
            <person name="Tsubouchi T."/>
            <person name="Morono Y."/>
            <person name="Uchiyama I."/>
            <person name="Ito T."/>
            <person name="Fujiyama A."/>
            <person name="Inagaki F."/>
            <person name="Takami H."/>
        </authorList>
    </citation>
    <scope>NUCLEOTIDE SEQUENCE</scope>
    <source>
        <strain evidence="7">Expedition CK06-06</strain>
    </source>
</reference>
<proteinExistence type="predicted"/>
<dbReference type="InterPro" id="IPR002197">
    <property type="entry name" value="HTH_Fis"/>
</dbReference>
<dbReference type="GO" id="GO:0043565">
    <property type="term" value="F:sequence-specific DNA binding"/>
    <property type="evidence" value="ECO:0007669"/>
    <property type="project" value="InterPro"/>
</dbReference>
<dbReference type="SUPFAM" id="SSF46689">
    <property type="entry name" value="Homeodomain-like"/>
    <property type="match status" value="1"/>
</dbReference>
<dbReference type="PRINTS" id="PR01590">
    <property type="entry name" value="HTHFIS"/>
</dbReference>
<dbReference type="PANTHER" id="PTHR32071">
    <property type="entry name" value="TRANSCRIPTIONAL REGULATORY PROTEIN"/>
    <property type="match status" value="1"/>
</dbReference>
<feature type="domain" description="NorR-like AAA+ ATPase lid" evidence="6">
    <location>
        <begin position="1"/>
        <end position="32"/>
    </location>
</feature>
<dbReference type="InterPro" id="IPR025944">
    <property type="entry name" value="Sigma_54_int_dom_CS"/>
</dbReference>
<comment type="caution">
    <text evidence="7">The sequence shown here is derived from an EMBL/GenBank/DDBJ whole genome shotgun (WGS) entry which is preliminary data.</text>
</comment>
<evidence type="ECO:0000256" key="4">
    <source>
        <dbReference type="ARBA" id="ARBA00023163"/>
    </source>
</evidence>
<accession>X0V5J4</accession>
<feature type="domain" description="DNA binding HTH" evidence="5">
    <location>
        <begin position="59"/>
        <end position="97"/>
    </location>
</feature>
<name>X0V5J4_9ZZZZ</name>
<dbReference type="Pfam" id="PF02954">
    <property type="entry name" value="HTH_8"/>
    <property type="match status" value="1"/>
</dbReference>
<evidence type="ECO:0000259" key="6">
    <source>
        <dbReference type="Pfam" id="PF25601"/>
    </source>
</evidence>
<keyword evidence="4" id="KW-0804">Transcription</keyword>
<sequence>FPGNVRELENIIERCVALETSNIVLPQSLTLSNFKKVRISEDRRRTDLSSDRIELDNVMADIERDYILKAMEMAQGSKQKAANLLGITVDSLKYRLKTLNL</sequence>
<organism evidence="7">
    <name type="scientific">marine sediment metagenome</name>
    <dbReference type="NCBI Taxonomy" id="412755"/>
    <lineage>
        <taxon>unclassified sequences</taxon>
        <taxon>metagenomes</taxon>
        <taxon>ecological metagenomes</taxon>
    </lineage>
</organism>
<dbReference type="PROSITE" id="PS00688">
    <property type="entry name" value="SIGMA54_INTERACT_3"/>
    <property type="match status" value="1"/>
</dbReference>
<dbReference type="EMBL" id="BARS01025658">
    <property type="protein sequence ID" value="GAG06647.1"/>
    <property type="molecule type" value="Genomic_DNA"/>
</dbReference>
<evidence type="ECO:0000313" key="7">
    <source>
        <dbReference type="EMBL" id="GAG06647.1"/>
    </source>
</evidence>